<keyword evidence="1" id="KW-0031">Aminopeptidase</keyword>
<keyword evidence="1" id="KW-0645">Protease</keyword>
<gene>
    <name evidence="1" type="ORF">OWV82_007442</name>
</gene>
<dbReference type="EMBL" id="CM051397">
    <property type="protein sequence ID" value="KAJ4719469.1"/>
    <property type="molecule type" value="Genomic_DNA"/>
</dbReference>
<evidence type="ECO:0000313" key="2">
    <source>
        <dbReference type="Proteomes" id="UP001164539"/>
    </source>
</evidence>
<keyword evidence="1" id="KW-0378">Hydrolase</keyword>
<organism evidence="1 2">
    <name type="scientific">Melia azedarach</name>
    <name type="common">Chinaberry tree</name>
    <dbReference type="NCBI Taxonomy" id="155640"/>
    <lineage>
        <taxon>Eukaryota</taxon>
        <taxon>Viridiplantae</taxon>
        <taxon>Streptophyta</taxon>
        <taxon>Embryophyta</taxon>
        <taxon>Tracheophyta</taxon>
        <taxon>Spermatophyta</taxon>
        <taxon>Magnoliopsida</taxon>
        <taxon>eudicotyledons</taxon>
        <taxon>Gunneridae</taxon>
        <taxon>Pentapetalae</taxon>
        <taxon>rosids</taxon>
        <taxon>malvids</taxon>
        <taxon>Sapindales</taxon>
        <taxon>Meliaceae</taxon>
        <taxon>Melia</taxon>
    </lineage>
</organism>
<accession>A0ACC1Y7R5</accession>
<name>A0ACC1Y7R5_MELAZ</name>
<protein>
    <submittedName>
        <fullName evidence="1">Xaa-Pro aminopeptidase</fullName>
    </submittedName>
</protein>
<sequence length="705" mass="78690">MYSLPSQATRPLSLTKSSLHFRFLSSVSLPIFHKLQTRLSFSKNYPKAPLFIRNCTSITAKPSSEFNRNRTPDAPDEKLRALRELFSRPGVNIDAYIIPSQDAHQSEFIAECYMRRAYISGFTGSAGTAIVTTDKAALWTDGRYFLQAEQQLSSSWILMRSGNLGVPTTSEWLNDVLAAGGRVGIDPFLFSSDAAEELKDAIAKKNHELVYLYDLNLVDVIWKESRPKPPNKPIRVHDLKYAGIDVMSKLSSLRSELADAGSSAIVISMLDEIAWLLNLRGSDVPHSPVMYAYLIVEIDRAKLFIDDSKVTPEVMNHLKNAGVELRPYDSILSEIKSLAAQGAKLWLDPSSINASIMNTYKTACEKYLRNTDNKRRSRTKMYGDTNGQSGGSTGVLKTSPISFAKALKNSAELEGMRNSHLRDAAALAKFWDWLEEEIHNGVALTEVDVADKLLEFRSKQDGFLDTSFDTISGSGANGAIIHYRAEPEKCSIVDPTKLFLLDSGAQYVDGTTDITRTVHFGEPTARQKECYTRVLQGHIALDQAVFPENTPGFVLDAFARSCLWKIGLDYRHGTGHGVGAALNVHEGPQSISFRYGNMTPLMEGMIVSNEPGYYEDHAFGIRIENLLYVKEIDTPNRFGGISYLGFEKLTFVPIQTKLVDLSLMSALETDWLNNYHLQVWEKVSPLLDGSARQWLWNNTRPVVKE</sequence>
<proteinExistence type="predicted"/>
<reference evidence="1 2" key="1">
    <citation type="journal article" date="2023" name="Science">
        <title>Complex scaffold remodeling in plant triterpene biosynthesis.</title>
        <authorList>
            <person name="De La Pena R."/>
            <person name="Hodgson H."/>
            <person name="Liu J.C."/>
            <person name="Stephenson M.J."/>
            <person name="Martin A.C."/>
            <person name="Owen C."/>
            <person name="Harkess A."/>
            <person name="Leebens-Mack J."/>
            <person name="Jimenez L.E."/>
            <person name="Osbourn A."/>
            <person name="Sattely E.S."/>
        </authorList>
    </citation>
    <scope>NUCLEOTIDE SEQUENCE [LARGE SCALE GENOMIC DNA]</scope>
    <source>
        <strain evidence="2">cv. JPN11</strain>
        <tissue evidence="1">Leaf</tissue>
    </source>
</reference>
<evidence type="ECO:0000313" key="1">
    <source>
        <dbReference type="EMBL" id="KAJ4719469.1"/>
    </source>
</evidence>
<dbReference type="Proteomes" id="UP001164539">
    <property type="component" value="Chromosome 4"/>
</dbReference>
<keyword evidence="2" id="KW-1185">Reference proteome</keyword>
<comment type="caution">
    <text evidence="1">The sequence shown here is derived from an EMBL/GenBank/DDBJ whole genome shotgun (WGS) entry which is preliminary data.</text>
</comment>